<comment type="caution">
    <text evidence="8">The sequence shown here is derived from an EMBL/GenBank/DDBJ whole genome shotgun (WGS) entry which is preliminary data.</text>
</comment>
<evidence type="ECO:0000256" key="5">
    <source>
        <dbReference type="ARBA" id="ARBA00023136"/>
    </source>
</evidence>
<sequence length="128" mass="13669">MAGRFAVVGAVATLTHAGVAVTLLNLNLLNAFPANIVGFLVAFAVSFSGHHFWSFAATHTPGQTFRRMGRFFLLAISGFALNSGVLASWLAFTPWPDTLGILFAIAIVPALTFLGARFWAFSAPQRSL</sequence>
<keyword evidence="4 6" id="KW-1133">Transmembrane helix</keyword>
<evidence type="ECO:0000313" key="9">
    <source>
        <dbReference type="Proteomes" id="UP000598467"/>
    </source>
</evidence>
<feature type="transmembrane region" description="Helical" evidence="6">
    <location>
        <begin position="71"/>
        <end position="92"/>
    </location>
</feature>
<dbReference type="GO" id="GO:0005886">
    <property type="term" value="C:plasma membrane"/>
    <property type="evidence" value="ECO:0007669"/>
    <property type="project" value="TreeGrafter"/>
</dbReference>
<evidence type="ECO:0000256" key="1">
    <source>
        <dbReference type="ARBA" id="ARBA00004141"/>
    </source>
</evidence>
<reference evidence="8" key="1">
    <citation type="submission" date="2020-05" db="EMBL/GenBank/DDBJ databases">
        <title>Identification of trans-AT polyketide cluster in two marine bacteria, producers of a novel glutaramide-containing polyketide sesbanimide D and analogs.</title>
        <authorList>
            <person name="Kacar D."/>
            <person name="Rodriguez P."/>
            <person name="Canedo L."/>
            <person name="Gonzalez E."/>
            <person name="Galan B."/>
            <person name="De La Calle F."/>
            <person name="Garcia J.L."/>
        </authorList>
    </citation>
    <scope>NUCLEOTIDE SEQUENCE</scope>
    <source>
        <strain evidence="8">PHM038</strain>
    </source>
</reference>
<dbReference type="InterPro" id="IPR051401">
    <property type="entry name" value="GtrA_CellWall_Glycosyl"/>
</dbReference>
<feature type="transmembrane region" description="Helical" evidence="6">
    <location>
        <begin position="98"/>
        <end position="120"/>
    </location>
</feature>
<feature type="transmembrane region" description="Helical" evidence="6">
    <location>
        <begin position="36"/>
        <end position="59"/>
    </location>
</feature>
<dbReference type="EMBL" id="JABFCZ010000031">
    <property type="protein sequence ID" value="MBD1549155.1"/>
    <property type="molecule type" value="Genomic_DNA"/>
</dbReference>
<dbReference type="AlphaFoldDB" id="A0A926P3R2"/>
<accession>A0A926P3R2</accession>
<gene>
    <name evidence="8" type="ORF">HK439_23085</name>
</gene>
<evidence type="ECO:0000256" key="3">
    <source>
        <dbReference type="ARBA" id="ARBA00022692"/>
    </source>
</evidence>
<dbReference type="InterPro" id="IPR007267">
    <property type="entry name" value="GtrA_DPMS_TM"/>
</dbReference>
<dbReference type="Pfam" id="PF04138">
    <property type="entry name" value="GtrA_DPMS_TM"/>
    <property type="match status" value="1"/>
</dbReference>
<evidence type="ECO:0000256" key="4">
    <source>
        <dbReference type="ARBA" id="ARBA00022989"/>
    </source>
</evidence>
<evidence type="ECO:0000259" key="7">
    <source>
        <dbReference type="Pfam" id="PF04138"/>
    </source>
</evidence>
<comment type="similarity">
    <text evidence="2">Belongs to the GtrA family.</text>
</comment>
<name>A0A926P3R2_9HYPH</name>
<dbReference type="Proteomes" id="UP000598467">
    <property type="component" value="Unassembled WGS sequence"/>
</dbReference>
<keyword evidence="5 6" id="KW-0472">Membrane</keyword>
<proteinExistence type="inferred from homology"/>
<comment type="subcellular location">
    <subcellularLocation>
        <location evidence="1">Membrane</location>
        <topology evidence="1">Multi-pass membrane protein</topology>
    </subcellularLocation>
</comment>
<evidence type="ECO:0000313" key="8">
    <source>
        <dbReference type="EMBL" id="MBD1549155.1"/>
    </source>
</evidence>
<evidence type="ECO:0000256" key="6">
    <source>
        <dbReference type="SAM" id="Phobius"/>
    </source>
</evidence>
<organism evidence="8 9">
    <name type="scientific">Roseibium aggregatum</name>
    <dbReference type="NCBI Taxonomy" id="187304"/>
    <lineage>
        <taxon>Bacteria</taxon>
        <taxon>Pseudomonadati</taxon>
        <taxon>Pseudomonadota</taxon>
        <taxon>Alphaproteobacteria</taxon>
        <taxon>Hyphomicrobiales</taxon>
        <taxon>Stappiaceae</taxon>
        <taxon>Roseibium</taxon>
    </lineage>
</organism>
<protein>
    <submittedName>
        <fullName evidence="8">GtrA family protein</fullName>
    </submittedName>
</protein>
<dbReference type="PANTHER" id="PTHR38459">
    <property type="entry name" value="PROPHAGE BACTOPRENOL-LINKED GLUCOSE TRANSLOCASE HOMOLOG"/>
    <property type="match status" value="1"/>
</dbReference>
<dbReference type="PANTHER" id="PTHR38459:SF1">
    <property type="entry name" value="PROPHAGE BACTOPRENOL-LINKED GLUCOSE TRANSLOCASE HOMOLOG"/>
    <property type="match status" value="1"/>
</dbReference>
<feature type="domain" description="GtrA/DPMS transmembrane" evidence="7">
    <location>
        <begin position="4"/>
        <end position="121"/>
    </location>
</feature>
<evidence type="ECO:0000256" key="2">
    <source>
        <dbReference type="ARBA" id="ARBA00009399"/>
    </source>
</evidence>
<dbReference type="GO" id="GO:0000271">
    <property type="term" value="P:polysaccharide biosynthetic process"/>
    <property type="evidence" value="ECO:0007669"/>
    <property type="project" value="InterPro"/>
</dbReference>
<keyword evidence="3 6" id="KW-0812">Transmembrane</keyword>